<dbReference type="EMBL" id="CP027806">
    <property type="protein sequence ID" value="AXJ01400.1"/>
    <property type="molecule type" value="Genomic_DNA"/>
</dbReference>
<name>A0A345ULP8_9BACT</name>
<proteinExistence type="predicted"/>
<evidence type="ECO:0000313" key="1">
    <source>
        <dbReference type="EMBL" id="AXJ01400.1"/>
    </source>
</evidence>
<dbReference type="KEGG" id="cprv:CYPRO_2152"/>
<organism evidence="1 2">
    <name type="scientific">Cyclonatronum proteinivorum</name>
    <dbReference type="NCBI Taxonomy" id="1457365"/>
    <lineage>
        <taxon>Bacteria</taxon>
        <taxon>Pseudomonadati</taxon>
        <taxon>Balneolota</taxon>
        <taxon>Balneolia</taxon>
        <taxon>Balneolales</taxon>
        <taxon>Cyclonatronaceae</taxon>
        <taxon>Cyclonatronum</taxon>
    </lineage>
</organism>
<protein>
    <submittedName>
        <fullName evidence="1">Uncharacterized protein</fullName>
    </submittedName>
</protein>
<dbReference type="Proteomes" id="UP000254808">
    <property type="component" value="Chromosome"/>
</dbReference>
<keyword evidence="2" id="KW-1185">Reference proteome</keyword>
<reference evidence="1 2" key="1">
    <citation type="submission" date="2018-03" db="EMBL/GenBank/DDBJ databases">
        <title>Phenotypic and genomic properties of Cyclonatronum proteinivorum gen. nov., sp. nov., a haloalkaliphilic bacteroidete from soda lakes possessing Na+-translocating rhodopsin.</title>
        <authorList>
            <person name="Toshchakov S.V."/>
            <person name="Korzhenkov A."/>
            <person name="Samarov N.I."/>
            <person name="Kublanov I.V."/>
            <person name="Muntyan M.S."/>
            <person name="Sorokin D.Y."/>
        </authorList>
    </citation>
    <scope>NUCLEOTIDE SEQUENCE [LARGE SCALE GENOMIC DNA]</scope>
    <source>
        <strain evidence="1 2">Omega</strain>
    </source>
</reference>
<evidence type="ECO:0000313" key="2">
    <source>
        <dbReference type="Proteomes" id="UP000254808"/>
    </source>
</evidence>
<accession>A0A345ULP8</accession>
<dbReference type="AlphaFoldDB" id="A0A345ULP8"/>
<sequence length="41" mass="4567">MGMVAEGYGNSVIPEDNAGRVEESGYWLERLIPKILFIPQS</sequence>
<gene>
    <name evidence="1" type="ORF">CYPRO_2152</name>
</gene>